<comment type="caution">
    <text evidence="3">The sequence shown here is derived from an EMBL/GenBank/DDBJ whole genome shotgun (WGS) entry which is preliminary data.</text>
</comment>
<feature type="compositionally biased region" description="Polar residues" evidence="1">
    <location>
        <begin position="12"/>
        <end position="31"/>
    </location>
</feature>
<keyword evidence="2" id="KW-0812">Transmembrane</keyword>
<proteinExistence type="predicted"/>
<evidence type="ECO:0000313" key="4">
    <source>
        <dbReference type="Proteomes" id="UP001161757"/>
    </source>
</evidence>
<dbReference type="Proteomes" id="UP001161757">
    <property type="component" value="Unassembled WGS sequence"/>
</dbReference>
<feature type="transmembrane region" description="Helical" evidence="2">
    <location>
        <begin position="247"/>
        <end position="267"/>
    </location>
</feature>
<keyword evidence="2" id="KW-0472">Membrane</keyword>
<feature type="transmembrane region" description="Helical" evidence="2">
    <location>
        <begin position="169"/>
        <end position="191"/>
    </location>
</feature>
<feature type="compositionally biased region" description="Pro residues" evidence="1">
    <location>
        <begin position="33"/>
        <end position="45"/>
    </location>
</feature>
<organism evidence="3 4">
    <name type="scientific">Exophiala dermatitidis</name>
    <name type="common">Black yeast-like fungus</name>
    <name type="synonym">Wangiella dermatitidis</name>
    <dbReference type="NCBI Taxonomy" id="5970"/>
    <lineage>
        <taxon>Eukaryota</taxon>
        <taxon>Fungi</taxon>
        <taxon>Dikarya</taxon>
        <taxon>Ascomycota</taxon>
        <taxon>Pezizomycotina</taxon>
        <taxon>Eurotiomycetes</taxon>
        <taxon>Chaetothyriomycetidae</taxon>
        <taxon>Chaetothyriales</taxon>
        <taxon>Herpotrichiellaceae</taxon>
        <taxon>Exophiala</taxon>
    </lineage>
</organism>
<sequence length="301" mass="34357">MASEPKWPPMRQSATYYEQSTNPTSETTQYQHPYPPFSSLLPPPVAHVSPHPRTCPPPPQRAEPNRVPGSISSGGSGSSASSDCKNYLQPSYQYSPQIEGGYMETTISRESHPGWRTENGRRRSDMARSEMVENNSAVFHYIHEDHVEEEREDDHALWILFWMSFLDPLHCFFSALYTVFAVFAVTLLLPLRLCRRDCSPSTPLVRMVAPVFRNHLQMICARSLDDVHTFEFSPFCLVFIHVVSPLLSIPIAVAAWVVAVFWIFAIIMGNPDGTERRDDGRATVLLLRDWWEKCLLYAIRK</sequence>
<evidence type="ECO:0000313" key="3">
    <source>
        <dbReference type="EMBL" id="KAJ8993498.1"/>
    </source>
</evidence>
<evidence type="ECO:0000256" key="1">
    <source>
        <dbReference type="SAM" id="MobiDB-lite"/>
    </source>
</evidence>
<evidence type="ECO:0008006" key="5">
    <source>
        <dbReference type="Google" id="ProtNLM"/>
    </source>
</evidence>
<name>A0AAN6EY94_EXODE</name>
<accession>A0AAN6EY94</accession>
<protein>
    <recommendedName>
        <fullName evidence="5">Transmembrane protein</fullName>
    </recommendedName>
</protein>
<evidence type="ECO:0000256" key="2">
    <source>
        <dbReference type="SAM" id="Phobius"/>
    </source>
</evidence>
<feature type="region of interest" description="Disordered" evidence="1">
    <location>
        <begin position="1"/>
        <end position="83"/>
    </location>
</feature>
<gene>
    <name evidence="3" type="ORF">HRR80_002009</name>
</gene>
<dbReference type="EMBL" id="JAJGCB010000003">
    <property type="protein sequence ID" value="KAJ8993498.1"/>
    <property type="molecule type" value="Genomic_DNA"/>
</dbReference>
<dbReference type="AlphaFoldDB" id="A0AAN6EY94"/>
<reference evidence="3" key="1">
    <citation type="submission" date="2023-01" db="EMBL/GenBank/DDBJ databases">
        <title>Exophiala dermititidis isolated from Cystic Fibrosis Patient.</title>
        <authorList>
            <person name="Kurbessoian T."/>
            <person name="Crocker A."/>
            <person name="Murante D."/>
            <person name="Hogan D.A."/>
            <person name="Stajich J.E."/>
        </authorList>
    </citation>
    <scope>NUCLEOTIDE SEQUENCE</scope>
    <source>
        <strain evidence="3">Ex8</strain>
    </source>
</reference>
<keyword evidence="2" id="KW-1133">Transmembrane helix</keyword>